<name>A0A1V4AH03_9ACTN</name>
<reference evidence="1 2" key="1">
    <citation type="submission" date="2017-02" db="EMBL/GenBank/DDBJ databases">
        <title>Draft Genome Sequence of Streptomyces tsukubaensis F601, a Producer of the immunosuppressant tacrolimus FK506.</title>
        <authorList>
            <person name="Zong G."/>
            <person name="Zhong C."/>
            <person name="Fu J."/>
            <person name="Qin R."/>
            <person name="Cao G."/>
        </authorList>
    </citation>
    <scope>NUCLEOTIDE SEQUENCE [LARGE SCALE GENOMIC DNA]</scope>
    <source>
        <strain evidence="1 2">F601</strain>
    </source>
</reference>
<sequence>MTHHTGSLGRYEVRLLLWLHGQCARQVDVPVPTGEFGLQQNKPALGVAALIETLQERGLVRIQEDGEQPPPDAELTTAGLAQADRLVAELGDPDAIRRHTENALIAWAYEENRSGRHPRLKEFYIAEQASFHGRVPGQSVVEGSADYLQQVRLLTLDGEAIAARVELTDRGRICATSGEGDVSAYVARAQAPPNLTINSVTGNVNVMGTVDTFNQQTGLNLDPEQIGQLIQADWDLRNHGGSTPPTPQTRSLAARIRAQLASAPNSTAAQALMQTIGPILTRLLGG</sequence>
<dbReference type="Proteomes" id="UP000190539">
    <property type="component" value="Unassembled WGS sequence"/>
</dbReference>
<protein>
    <submittedName>
        <fullName evidence="1">Uncharacterized protein</fullName>
    </submittedName>
</protein>
<organism evidence="1 2">
    <name type="scientific">Streptomyces tsukubensis</name>
    <dbReference type="NCBI Taxonomy" id="83656"/>
    <lineage>
        <taxon>Bacteria</taxon>
        <taxon>Bacillati</taxon>
        <taxon>Actinomycetota</taxon>
        <taxon>Actinomycetes</taxon>
        <taxon>Kitasatosporales</taxon>
        <taxon>Streptomycetaceae</taxon>
        <taxon>Streptomyces</taxon>
    </lineage>
</organism>
<dbReference type="EMBL" id="MVFC01000001">
    <property type="protein sequence ID" value="OON82723.1"/>
    <property type="molecule type" value="Genomic_DNA"/>
</dbReference>
<keyword evidence="2" id="KW-1185">Reference proteome</keyword>
<dbReference type="AlphaFoldDB" id="A0A1V4AH03"/>
<dbReference type="RefSeq" id="WP_077963942.1">
    <property type="nucleotide sequence ID" value="NZ_CP045178.1"/>
</dbReference>
<gene>
    <name evidence="1" type="ORF">B1H18_01380</name>
</gene>
<proteinExistence type="predicted"/>
<accession>A0A1V4AH03</accession>
<evidence type="ECO:0000313" key="1">
    <source>
        <dbReference type="EMBL" id="OON82723.1"/>
    </source>
</evidence>
<evidence type="ECO:0000313" key="2">
    <source>
        <dbReference type="Proteomes" id="UP000190539"/>
    </source>
</evidence>
<dbReference type="OrthoDB" id="4109778at2"/>
<comment type="caution">
    <text evidence="1">The sequence shown here is derived from an EMBL/GenBank/DDBJ whole genome shotgun (WGS) entry which is preliminary data.</text>
</comment>
<dbReference type="STRING" id="83656.B1H18_01380"/>